<accession>G8WRB1</accession>
<keyword evidence="3" id="KW-1185">Reference proteome</keyword>
<dbReference type="eggNOG" id="ENOG50341SS">
    <property type="taxonomic scope" value="Bacteria"/>
</dbReference>
<dbReference type="HOGENOM" id="CLU_278210_0_0_11"/>
<evidence type="ECO:0000313" key="3">
    <source>
        <dbReference type="Proteomes" id="UP000007842"/>
    </source>
</evidence>
<sequence length="1137" mass="119025">MANPLLSTLRDPFTVPVDTAVWNASTPGQYTAYPTEGCVAVTVPTTAGATNNLGAAGPYNATNSAVTARLTAAPNGNGGVQTALRLDAGSGNAVLAQVASGGAFTVQVLSSGIITASATLPTYNPDTHRYWRLAEDSGTFTFSTSADGYTWTSVATVSYAWTATAVGVYFQVTATDTEPPGMAAVISHVNTPLGAPYNAAWPRVEEAWGPYWNCRGGDLPQDRYVDLSDRTRRATSTARGRQYELDQIRAGEASLELADPDGGLDPTNRTGPYSGHIAPYQPYRKRAAWPPTRNLLTQTQATGGDLGGQQLGPIDSSRTGPAILTQTDASGGSFVATASAWRGGTVMQFSVTSAAKTGQWIMWTCQTAVEPGQTYTTTIQVRNITAGTTVAVQPAYFFWDVTAGSGTTYSVAPTTLTGASTAGWTPLSATVTAPANAAYMSVGVQAAAAPSAACFVQMDDWMLNTGATVCPWECPGNWEPIYAGYMERWSTQWELSGTYGIVSPAGVDAMALLSQVVLQETITEEVQQHHARFLYTLGDPQTSTAAADALGGNPSAPVAEGALGGGTVAFGTSITALSPQGTFAGATGTVVNISNLSPGSSINAGASFLDLGQAGITGPATLSWTRMIAFRFTAANNPSSVSTMWGCIGKVYVTRLHTYLAFQINASGAFQLNVNGITSQGAYAVPGNAADGNWHLAIVSWDNATPQLAINLDGQTTVWTGGLLSNSNPAGLLVSDTIGAFADPGNGYLSSGNWQGDLAFAGEFPTALSTSDMNTIYTAWRTAFAGEPSGVRYQRILSYAGYQGLAQVQTGLTTSIGPARLAGEDALSCLQSVVDTENGEHFADRAGTITFRARSARYNSINPAYTFGERAEMGEWPYTDCQLDYDPTHLANLVTVTQTSTGQVCAVQDTTSQAAYFPRTLTRSIDPTSPLECLDAANYLLSRYKTPLTRVSTLVLDPSANPALWPVCLSLELGMRIRINRRPPGAAPITLDVFIERIQVDMRDDGEATWRLQCSPADPAPYALFASLHTTLATATTAPTSTITITATTDTTNPAAAQLGAGQQLVLGLGTPTAETVTVKAVGATSPGWTTAAIVLTGPTSKAHAAGDTVCEPLPAGVNDPATWDKVARFDTAVFCY</sequence>
<dbReference type="STRING" id="1003195.SCATT_05570"/>
<gene>
    <name evidence="2" type="ordered locus">SCATT_05570</name>
</gene>
<evidence type="ECO:0000313" key="2">
    <source>
        <dbReference type="EMBL" id="AEW92928.1"/>
    </source>
</evidence>
<feature type="region of interest" description="Disordered" evidence="1">
    <location>
        <begin position="257"/>
        <end position="277"/>
    </location>
</feature>
<dbReference type="Gene3D" id="2.60.120.260">
    <property type="entry name" value="Galactose-binding domain-like"/>
    <property type="match status" value="1"/>
</dbReference>
<dbReference type="SUPFAM" id="SSF49899">
    <property type="entry name" value="Concanavalin A-like lectins/glucanases"/>
    <property type="match status" value="1"/>
</dbReference>
<proteinExistence type="predicted"/>
<dbReference type="KEGG" id="scy:SCATT_05570"/>
<name>F8JS19_STREN</name>
<dbReference type="KEGG" id="sct:SCAT_0550"/>
<dbReference type="EMBL" id="CP003219">
    <property type="protein sequence ID" value="AEW92928.1"/>
    <property type="molecule type" value="Genomic_DNA"/>
</dbReference>
<dbReference type="AlphaFoldDB" id="F8JS19"/>
<dbReference type="Gene3D" id="2.60.120.200">
    <property type="match status" value="1"/>
</dbReference>
<reference evidence="3" key="1">
    <citation type="submission" date="2011-12" db="EMBL/GenBank/DDBJ databases">
        <title>Complete genome sequence of Streptomyces cattleya strain DSM 46488.</title>
        <authorList>
            <person name="Ou H.-Y."/>
            <person name="Li P."/>
            <person name="Zhao C."/>
            <person name="O'Hagan D."/>
            <person name="Deng Z."/>
        </authorList>
    </citation>
    <scope>NUCLEOTIDE SEQUENCE [LARGE SCALE GENOMIC DNA]</scope>
    <source>
        <strain evidence="3">ATCC 35852 / DSM 46488 / JCM 4925 / NBRC 14057 / NRRL 8057</strain>
    </source>
</reference>
<accession>F8JS19</accession>
<protein>
    <submittedName>
        <fullName evidence="2">Uncharacterized protein</fullName>
    </submittedName>
</protein>
<evidence type="ECO:0000256" key="1">
    <source>
        <dbReference type="SAM" id="MobiDB-lite"/>
    </source>
</evidence>
<dbReference type="PATRIC" id="fig|1003195.11.peg.2171"/>
<dbReference type="Proteomes" id="UP000007842">
    <property type="component" value="Chromosome"/>
</dbReference>
<organism evidence="2 3">
    <name type="scientific">Streptantibioticus cattleyicolor (strain ATCC 35852 / DSM 46488 / JCM 4925 / NBRC 14057 / NRRL 8057)</name>
    <name type="common">Streptomyces cattleya</name>
    <dbReference type="NCBI Taxonomy" id="1003195"/>
    <lineage>
        <taxon>Bacteria</taxon>
        <taxon>Bacillati</taxon>
        <taxon>Actinomycetota</taxon>
        <taxon>Actinomycetes</taxon>
        <taxon>Kitasatosporales</taxon>
        <taxon>Streptomycetaceae</taxon>
        <taxon>Streptantibioticus</taxon>
    </lineage>
</organism>
<dbReference type="InterPro" id="IPR013320">
    <property type="entry name" value="ConA-like_dom_sf"/>
</dbReference>
<dbReference type="OrthoDB" id="3445328at2"/>